<accession>A0A9P1FSZ4</accession>
<dbReference type="EMBL" id="CAMXCT010000975">
    <property type="protein sequence ID" value="CAI3985282.1"/>
    <property type="molecule type" value="Genomic_DNA"/>
</dbReference>
<evidence type="ECO:0000313" key="4">
    <source>
        <dbReference type="Proteomes" id="UP001152797"/>
    </source>
</evidence>
<sequence>MGCGASASGTAAVETAVSAVAKEDESVSAEEEPTTWASKPTPQDVSTTAVQAEEQPWKGGATGSAVEPGLVLSDPDEDYGVEVICEVRERDPARSEEVNQ</sequence>
<reference evidence="3" key="2">
    <citation type="submission" date="2024-04" db="EMBL/GenBank/DDBJ databases">
        <authorList>
            <person name="Chen Y."/>
            <person name="Shah S."/>
            <person name="Dougan E. K."/>
            <person name="Thang M."/>
            <person name="Chan C."/>
        </authorList>
    </citation>
    <scope>NUCLEOTIDE SEQUENCE [LARGE SCALE GENOMIC DNA]</scope>
</reference>
<evidence type="ECO:0000313" key="2">
    <source>
        <dbReference type="EMBL" id="CAI3985282.1"/>
    </source>
</evidence>
<dbReference type="EMBL" id="CAMXCT030000975">
    <property type="protein sequence ID" value="CAL4772594.1"/>
    <property type="molecule type" value="Genomic_DNA"/>
</dbReference>
<protein>
    <submittedName>
        <fullName evidence="2">Uncharacterized protein</fullName>
    </submittedName>
</protein>
<reference evidence="2" key="1">
    <citation type="submission" date="2022-10" db="EMBL/GenBank/DDBJ databases">
        <authorList>
            <person name="Chen Y."/>
            <person name="Dougan E. K."/>
            <person name="Chan C."/>
            <person name="Rhodes N."/>
            <person name="Thang M."/>
        </authorList>
    </citation>
    <scope>NUCLEOTIDE SEQUENCE</scope>
</reference>
<dbReference type="EMBL" id="CAMXCT020000975">
    <property type="protein sequence ID" value="CAL1138657.1"/>
    <property type="molecule type" value="Genomic_DNA"/>
</dbReference>
<dbReference type="AlphaFoldDB" id="A0A9P1FSZ4"/>
<gene>
    <name evidence="2" type="ORF">C1SCF055_LOCUS12749</name>
</gene>
<proteinExistence type="predicted"/>
<comment type="caution">
    <text evidence="2">The sequence shown here is derived from an EMBL/GenBank/DDBJ whole genome shotgun (WGS) entry which is preliminary data.</text>
</comment>
<evidence type="ECO:0000256" key="1">
    <source>
        <dbReference type="SAM" id="MobiDB-lite"/>
    </source>
</evidence>
<organism evidence="2">
    <name type="scientific">Cladocopium goreaui</name>
    <dbReference type="NCBI Taxonomy" id="2562237"/>
    <lineage>
        <taxon>Eukaryota</taxon>
        <taxon>Sar</taxon>
        <taxon>Alveolata</taxon>
        <taxon>Dinophyceae</taxon>
        <taxon>Suessiales</taxon>
        <taxon>Symbiodiniaceae</taxon>
        <taxon>Cladocopium</taxon>
    </lineage>
</organism>
<feature type="region of interest" description="Disordered" evidence="1">
    <location>
        <begin position="19"/>
        <end position="77"/>
    </location>
</feature>
<dbReference type="Proteomes" id="UP001152797">
    <property type="component" value="Unassembled WGS sequence"/>
</dbReference>
<name>A0A9P1FSZ4_9DINO</name>
<keyword evidence="4" id="KW-1185">Reference proteome</keyword>
<evidence type="ECO:0000313" key="3">
    <source>
        <dbReference type="EMBL" id="CAL1138657.1"/>
    </source>
</evidence>
<feature type="compositionally biased region" description="Polar residues" evidence="1">
    <location>
        <begin position="35"/>
        <end position="50"/>
    </location>
</feature>